<dbReference type="GO" id="GO:0005886">
    <property type="term" value="C:plasma membrane"/>
    <property type="evidence" value="ECO:0007669"/>
    <property type="project" value="UniProtKB-SubCell"/>
</dbReference>
<keyword evidence="2" id="KW-1003">Cell membrane</keyword>
<organism evidence="9 10">
    <name type="scientific">Pseudodesulfovibrio profundus</name>
    <dbReference type="NCBI Taxonomy" id="57320"/>
    <lineage>
        <taxon>Bacteria</taxon>
        <taxon>Pseudomonadati</taxon>
        <taxon>Thermodesulfobacteriota</taxon>
        <taxon>Desulfovibrionia</taxon>
        <taxon>Desulfovibrionales</taxon>
        <taxon>Desulfovibrionaceae</taxon>
    </lineage>
</organism>
<evidence type="ECO:0000256" key="6">
    <source>
        <dbReference type="ARBA" id="ARBA00023136"/>
    </source>
</evidence>
<dbReference type="InterPro" id="IPR036938">
    <property type="entry name" value="PAP2/HPO_sf"/>
</dbReference>
<dbReference type="InterPro" id="IPR000326">
    <property type="entry name" value="PAP2/HPO"/>
</dbReference>
<feature type="transmembrane region" description="Helical" evidence="7">
    <location>
        <begin position="168"/>
        <end position="189"/>
    </location>
</feature>
<evidence type="ECO:0000256" key="2">
    <source>
        <dbReference type="ARBA" id="ARBA00022475"/>
    </source>
</evidence>
<dbReference type="Proteomes" id="UP000219215">
    <property type="component" value="Chromosome DPRO"/>
</dbReference>
<evidence type="ECO:0000256" key="3">
    <source>
        <dbReference type="ARBA" id="ARBA00022692"/>
    </source>
</evidence>
<reference evidence="10" key="1">
    <citation type="submission" date="2017-09" db="EMBL/GenBank/DDBJ databases">
        <authorList>
            <person name="Regsiter A."/>
            <person name="William W."/>
        </authorList>
    </citation>
    <scope>NUCLEOTIDE SEQUENCE [LARGE SCALE GENOMIC DNA]</scope>
    <source>
        <strain evidence="10">500-1</strain>
    </source>
</reference>
<feature type="domain" description="Phosphatidic acid phosphatase type 2/haloperoxidase" evidence="8">
    <location>
        <begin position="61"/>
        <end position="182"/>
    </location>
</feature>
<dbReference type="SUPFAM" id="SSF48317">
    <property type="entry name" value="Acid phosphatase/Vanadium-dependent haloperoxidase"/>
    <property type="match status" value="1"/>
</dbReference>
<dbReference type="AlphaFoldDB" id="A0A2C8F592"/>
<feature type="transmembrane region" description="Helical" evidence="7">
    <location>
        <begin position="27"/>
        <end position="52"/>
    </location>
</feature>
<dbReference type="SMART" id="SM00014">
    <property type="entry name" value="acidPPc"/>
    <property type="match status" value="1"/>
</dbReference>
<keyword evidence="4" id="KW-0378">Hydrolase</keyword>
<keyword evidence="6 7" id="KW-0472">Membrane</keyword>
<proteinExistence type="predicted"/>
<accession>A0A2C8F592</accession>
<dbReference type="RefSeq" id="WP_097010783.1">
    <property type="nucleotide sequence ID" value="NZ_LT907975.1"/>
</dbReference>
<evidence type="ECO:0000313" key="9">
    <source>
        <dbReference type="EMBL" id="SOB57559.1"/>
    </source>
</evidence>
<evidence type="ECO:0000259" key="8">
    <source>
        <dbReference type="SMART" id="SM00014"/>
    </source>
</evidence>
<sequence length="197" mass="22303">MIFQTPALDHTLLVLINQKLRALPLDIFMPIISSQSVLFGVGALLLLLTWYFKGRRQALLFLILVLGLGVTDATSNHIKKSVKRVRPLNAIPLTHFQEDGEWRQRPADFVQTKEAGSSYPSAHSANTMCLAILTMFLWPGLKKWPLLLPLVVGYSRVYLGKHYPTDVLAGWLYGVVTGVAVWLLWRYGLSRLMRCDR</sequence>
<name>A0A2C8F592_9BACT</name>
<dbReference type="KEGG" id="pprf:DPRO_0675"/>
<feature type="transmembrane region" description="Helical" evidence="7">
    <location>
        <begin position="58"/>
        <end position="78"/>
    </location>
</feature>
<protein>
    <submittedName>
        <fullName evidence="9">Phosphoesterase PA-phosphatase related protein</fullName>
    </submittedName>
</protein>
<keyword evidence="3 7" id="KW-0812">Transmembrane</keyword>
<dbReference type="Gene3D" id="1.20.144.10">
    <property type="entry name" value="Phosphatidic acid phosphatase type 2/haloperoxidase"/>
    <property type="match status" value="1"/>
</dbReference>
<evidence type="ECO:0000256" key="4">
    <source>
        <dbReference type="ARBA" id="ARBA00022801"/>
    </source>
</evidence>
<evidence type="ECO:0000256" key="1">
    <source>
        <dbReference type="ARBA" id="ARBA00004651"/>
    </source>
</evidence>
<dbReference type="OrthoDB" id="9801622at2"/>
<dbReference type="EMBL" id="LT907975">
    <property type="protein sequence ID" value="SOB57559.1"/>
    <property type="molecule type" value="Genomic_DNA"/>
</dbReference>
<dbReference type="PANTHER" id="PTHR14969">
    <property type="entry name" value="SPHINGOSINE-1-PHOSPHATE PHOSPHOHYDROLASE"/>
    <property type="match status" value="1"/>
</dbReference>
<dbReference type="Pfam" id="PF01569">
    <property type="entry name" value="PAP2"/>
    <property type="match status" value="1"/>
</dbReference>
<keyword evidence="5 7" id="KW-1133">Transmembrane helix</keyword>
<dbReference type="PANTHER" id="PTHR14969:SF62">
    <property type="entry name" value="DECAPRENYLPHOSPHORYL-5-PHOSPHORIBOSE PHOSPHATASE RV3807C-RELATED"/>
    <property type="match status" value="1"/>
</dbReference>
<comment type="subcellular location">
    <subcellularLocation>
        <location evidence="1">Cell membrane</location>
        <topology evidence="1">Multi-pass membrane protein</topology>
    </subcellularLocation>
</comment>
<evidence type="ECO:0000313" key="10">
    <source>
        <dbReference type="Proteomes" id="UP000219215"/>
    </source>
</evidence>
<dbReference type="GO" id="GO:0016787">
    <property type="term" value="F:hydrolase activity"/>
    <property type="evidence" value="ECO:0007669"/>
    <property type="project" value="UniProtKB-KW"/>
</dbReference>
<evidence type="ECO:0000256" key="7">
    <source>
        <dbReference type="SAM" id="Phobius"/>
    </source>
</evidence>
<keyword evidence="10" id="KW-1185">Reference proteome</keyword>
<evidence type="ECO:0000256" key="5">
    <source>
        <dbReference type="ARBA" id="ARBA00022989"/>
    </source>
</evidence>
<gene>
    <name evidence="9" type="ORF">DPRO_0675</name>
</gene>